<dbReference type="InterPro" id="IPR014284">
    <property type="entry name" value="RNA_pol_sigma-70_dom"/>
</dbReference>
<dbReference type="SUPFAM" id="SSF88659">
    <property type="entry name" value="Sigma3 and sigma4 domains of RNA polymerase sigma factors"/>
    <property type="match status" value="1"/>
</dbReference>
<protein>
    <submittedName>
        <fullName evidence="1">RNA polymerase sigma factor (Sigma-70 family)</fullName>
    </submittedName>
</protein>
<dbReference type="Gene3D" id="1.10.1740.10">
    <property type="match status" value="1"/>
</dbReference>
<comment type="caution">
    <text evidence="1">The sequence shown here is derived from an EMBL/GenBank/DDBJ whole genome shotgun (WGS) entry which is preliminary data.</text>
</comment>
<dbReference type="GO" id="GO:0003700">
    <property type="term" value="F:DNA-binding transcription factor activity"/>
    <property type="evidence" value="ECO:0007669"/>
    <property type="project" value="InterPro"/>
</dbReference>
<evidence type="ECO:0000313" key="2">
    <source>
        <dbReference type="Proteomes" id="UP000249239"/>
    </source>
</evidence>
<dbReference type="SUPFAM" id="SSF88946">
    <property type="entry name" value="Sigma2 domain of RNA polymerase sigma factors"/>
    <property type="match status" value="1"/>
</dbReference>
<dbReference type="RefSeq" id="WP_111444305.1">
    <property type="nucleotide sequence ID" value="NZ_QKZK01000003.1"/>
</dbReference>
<gene>
    <name evidence="1" type="ORF">LX69_00585</name>
</gene>
<organism evidence="1 2">
    <name type="scientific">Breznakibacter xylanolyticus</name>
    <dbReference type="NCBI Taxonomy" id="990"/>
    <lineage>
        <taxon>Bacteria</taxon>
        <taxon>Pseudomonadati</taxon>
        <taxon>Bacteroidota</taxon>
        <taxon>Bacteroidia</taxon>
        <taxon>Marinilabiliales</taxon>
        <taxon>Marinilabiliaceae</taxon>
        <taxon>Breznakibacter</taxon>
    </lineage>
</organism>
<dbReference type="GO" id="GO:0006352">
    <property type="term" value="P:DNA-templated transcription initiation"/>
    <property type="evidence" value="ECO:0007669"/>
    <property type="project" value="InterPro"/>
</dbReference>
<accession>A0A2W7P9V1</accession>
<dbReference type="EMBL" id="QKZK01000003">
    <property type="protein sequence ID" value="PZX20132.1"/>
    <property type="molecule type" value="Genomic_DNA"/>
</dbReference>
<dbReference type="OrthoDB" id="1099849at2"/>
<dbReference type="Proteomes" id="UP000249239">
    <property type="component" value="Unassembled WGS sequence"/>
</dbReference>
<reference evidence="1 2" key="1">
    <citation type="submission" date="2018-06" db="EMBL/GenBank/DDBJ databases">
        <title>Genomic Encyclopedia of Archaeal and Bacterial Type Strains, Phase II (KMG-II): from individual species to whole genera.</title>
        <authorList>
            <person name="Goeker M."/>
        </authorList>
    </citation>
    <scope>NUCLEOTIDE SEQUENCE [LARGE SCALE GENOMIC DNA]</scope>
    <source>
        <strain evidence="1 2">DSM 6779</strain>
    </source>
</reference>
<dbReference type="InterPro" id="IPR036388">
    <property type="entry name" value="WH-like_DNA-bd_sf"/>
</dbReference>
<dbReference type="AlphaFoldDB" id="A0A2W7P9V1"/>
<dbReference type="Gene3D" id="1.10.10.10">
    <property type="entry name" value="Winged helix-like DNA-binding domain superfamily/Winged helix DNA-binding domain"/>
    <property type="match status" value="1"/>
</dbReference>
<proteinExistence type="predicted"/>
<dbReference type="InterPro" id="IPR013325">
    <property type="entry name" value="RNA_pol_sigma_r2"/>
</dbReference>
<name>A0A2W7P9V1_9BACT</name>
<dbReference type="NCBIfam" id="TIGR02937">
    <property type="entry name" value="sigma70-ECF"/>
    <property type="match status" value="1"/>
</dbReference>
<evidence type="ECO:0000313" key="1">
    <source>
        <dbReference type="EMBL" id="PZX20132.1"/>
    </source>
</evidence>
<dbReference type="InterPro" id="IPR013324">
    <property type="entry name" value="RNA_pol_sigma_r3/r4-like"/>
</dbReference>
<sequence>MNDQETIQLIRQSNPRVITQLYKQHYSAFIGYMRQSFSDLRTDEVEDIYSESFQVFCGYVNAGKLTDMRCSIKTFIFSIGRNMAIDEMKRKGKIWLTERIHDIEEPDSDLLPELDKKTMLLNQIVGKLTDPCKTLLTLYWYHEKSDKEIVEQTNYQSTDTVKNQRSRCMKTLKKMYLSELEDAEMITSEERQQLMGEPS</sequence>
<keyword evidence="2" id="KW-1185">Reference proteome</keyword>